<reference key="1">
    <citation type="submission" date="2010-11" db="EMBL/GenBank/DDBJ databases">
        <title>The complete genome of Paludibacter propionicigenes DSM 17365.</title>
        <authorList>
            <consortium name="US DOE Joint Genome Institute (JGI-PGF)"/>
            <person name="Lucas S."/>
            <person name="Copeland A."/>
            <person name="Lapidus A."/>
            <person name="Bruce D."/>
            <person name="Goodwin L."/>
            <person name="Pitluck S."/>
            <person name="Kyrpides N."/>
            <person name="Mavromatis K."/>
            <person name="Ivanova N."/>
            <person name="Munk A.C."/>
            <person name="Brettin T."/>
            <person name="Detter J.C."/>
            <person name="Han C."/>
            <person name="Tapia R."/>
            <person name="Land M."/>
            <person name="Hauser L."/>
            <person name="Markowitz V."/>
            <person name="Cheng J.-F."/>
            <person name="Hugenholtz P."/>
            <person name="Woyke T."/>
            <person name="Wu D."/>
            <person name="Gronow S."/>
            <person name="Wellnitz S."/>
            <person name="Brambilla E."/>
            <person name="Klenk H.-P."/>
            <person name="Eisen J.A."/>
        </authorList>
    </citation>
    <scope>NUCLEOTIDE SEQUENCE</scope>
    <source>
        <strain>WB4</strain>
    </source>
</reference>
<dbReference type="AlphaFoldDB" id="E4T7Z0"/>
<sequence>MSNSRDNNYVSAKTMPHNGKLLADFIQNNKINRAELARQLNKANTSVYQYAESPSLQMHVLWKVSLALNHNFVAELGASLPVDYVTPKEQELQDQIKVLQEQIEGLKKEIEHQQIEIGVYKNIVGK</sequence>
<protein>
    <recommendedName>
        <fullName evidence="4">HTH cro/C1-type domain-containing protein</fullName>
    </recommendedName>
</protein>
<dbReference type="EMBL" id="CP002345">
    <property type="protein sequence ID" value="ADQ80834.1"/>
    <property type="molecule type" value="Genomic_DNA"/>
</dbReference>
<feature type="coiled-coil region" evidence="1">
    <location>
        <begin position="89"/>
        <end position="116"/>
    </location>
</feature>
<dbReference type="eggNOG" id="ENOG502ZI41">
    <property type="taxonomic scope" value="Bacteria"/>
</dbReference>
<evidence type="ECO:0000313" key="3">
    <source>
        <dbReference type="Proteomes" id="UP000008718"/>
    </source>
</evidence>
<evidence type="ECO:0000256" key="1">
    <source>
        <dbReference type="SAM" id="Coils"/>
    </source>
</evidence>
<dbReference type="Proteomes" id="UP000008718">
    <property type="component" value="Chromosome"/>
</dbReference>
<dbReference type="STRING" id="694427.Palpr_2704"/>
<dbReference type="KEGG" id="ppn:Palpr_2704"/>
<name>E4T7Z0_PALPW</name>
<evidence type="ECO:0008006" key="4">
    <source>
        <dbReference type="Google" id="ProtNLM"/>
    </source>
</evidence>
<dbReference type="RefSeq" id="WP_013446203.1">
    <property type="nucleotide sequence ID" value="NC_014734.1"/>
</dbReference>
<evidence type="ECO:0000313" key="2">
    <source>
        <dbReference type="EMBL" id="ADQ80834.1"/>
    </source>
</evidence>
<proteinExistence type="predicted"/>
<keyword evidence="1" id="KW-0175">Coiled coil</keyword>
<accession>E4T7Z0</accession>
<reference evidence="2 3" key="2">
    <citation type="journal article" date="2011" name="Stand. Genomic Sci.">
        <title>Complete genome sequence of Paludibacter propionicigenes type strain (WB4).</title>
        <authorList>
            <person name="Gronow S."/>
            <person name="Munk C."/>
            <person name="Lapidus A."/>
            <person name="Nolan M."/>
            <person name="Lucas S."/>
            <person name="Hammon N."/>
            <person name="Deshpande S."/>
            <person name="Cheng J.F."/>
            <person name="Tapia R."/>
            <person name="Han C."/>
            <person name="Goodwin L."/>
            <person name="Pitluck S."/>
            <person name="Liolios K."/>
            <person name="Ivanova N."/>
            <person name="Mavromatis K."/>
            <person name="Mikhailova N."/>
            <person name="Pati A."/>
            <person name="Chen A."/>
            <person name="Palaniappan K."/>
            <person name="Land M."/>
            <person name="Hauser L."/>
            <person name="Chang Y.J."/>
            <person name="Jeffries C.D."/>
            <person name="Brambilla E."/>
            <person name="Rohde M."/>
            <person name="Goker M."/>
            <person name="Detter J.C."/>
            <person name="Woyke T."/>
            <person name="Bristow J."/>
            <person name="Eisen J.A."/>
            <person name="Markowitz V."/>
            <person name="Hugenholtz P."/>
            <person name="Kyrpides N.C."/>
            <person name="Klenk H.P."/>
        </authorList>
    </citation>
    <scope>NUCLEOTIDE SEQUENCE [LARGE SCALE GENOMIC DNA]</scope>
    <source>
        <strain evidence="3">DSM 17365 / JCM 13257 / WB4</strain>
    </source>
</reference>
<keyword evidence="3" id="KW-1185">Reference proteome</keyword>
<organism evidence="2 3">
    <name type="scientific">Paludibacter propionicigenes (strain DSM 17365 / JCM 13257 / WB4)</name>
    <dbReference type="NCBI Taxonomy" id="694427"/>
    <lineage>
        <taxon>Bacteria</taxon>
        <taxon>Pseudomonadati</taxon>
        <taxon>Bacteroidota</taxon>
        <taxon>Bacteroidia</taxon>
        <taxon>Bacteroidales</taxon>
        <taxon>Paludibacteraceae</taxon>
        <taxon>Paludibacter</taxon>
    </lineage>
</organism>
<dbReference type="HOGENOM" id="CLU_168169_0_0_10"/>
<dbReference type="OrthoDB" id="1363267at2"/>
<gene>
    <name evidence="2" type="ordered locus">Palpr_2704</name>
</gene>